<dbReference type="EMBL" id="FNFO01000002">
    <property type="protein sequence ID" value="SDK28128.1"/>
    <property type="molecule type" value="Genomic_DNA"/>
</dbReference>
<accession>A0A1G9ALG9</accession>
<sequence length="460" mass="50777">MKKITLPGSVRHASWLVALGLCIGTGCQSEHSQENDTQNTETVRLKPDPDNGSIELPDGFEALVVADTLGSARHMVVRDNGDIYVALRKSADGKGIVALRDTTQDGRADIIQKFGDYTGTGIDIHKGYLYFAPDTLVVRYKMNEGDLLPQPSAEIIAQGFDNQHQHEAKPFTFDEAGNLYVTVGAPSNACQDPDRTPGTPGQDPCPILEKHGGIWQFKDDQPHQDQMADGHRYATGIRNAVALDWNKDANSLYALQHGRDQLNSFWPKLYTDAQNAELPAEEFFKIEDGSNFGWPYCYYDWQQDQKLLNPEYGGDGKAIGRCDTMDQPIMAFPGHWAPNDLLFYTGDMFPERYKKGAFIAFHGSWNRAPKPQAGFFVAFVPFEGDKPSGDWERFADGFPGADSLASPGDAEYRPMGLAQGPDGSLYIADSQKGRIWRVVYQPQTAATPSESTPSLATVNP</sequence>
<dbReference type="InterPro" id="IPR011042">
    <property type="entry name" value="6-blade_b-propeller_TolB-like"/>
</dbReference>
<feature type="compositionally biased region" description="Polar residues" evidence="1">
    <location>
        <begin position="28"/>
        <end position="42"/>
    </location>
</feature>
<dbReference type="RefSeq" id="WP_089679915.1">
    <property type="nucleotide sequence ID" value="NZ_FNFO01000002.1"/>
</dbReference>
<dbReference type="PROSITE" id="PS51257">
    <property type="entry name" value="PROKAR_LIPOPROTEIN"/>
    <property type="match status" value="1"/>
</dbReference>
<protein>
    <submittedName>
        <fullName evidence="3">Glucose/arabinose dehydrogenase, beta-propeller fold</fullName>
    </submittedName>
</protein>
<dbReference type="SUPFAM" id="SSF50952">
    <property type="entry name" value="Soluble quinoprotein glucose dehydrogenase"/>
    <property type="match status" value="1"/>
</dbReference>
<dbReference type="AlphaFoldDB" id="A0A1G9ALG9"/>
<dbReference type="OrthoDB" id="9811395at2"/>
<evidence type="ECO:0000259" key="2">
    <source>
        <dbReference type="Pfam" id="PF22807"/>
    </source>
</evidence>
<keyword evidence="4" id="KW-1185">Reference proteome</keyword>
<gene>
    <name evidence="3" type="ORF">SAMN05421823_102341</name>
</gene>
<dbReference type="STRING" id="1075417.SAMN05421823_102341"/>
<feature type="domain" description="Pyrroloquinoline quinone-dependent pyranose dehydrogenase beta-propeller" evidence="2">
    <location>
        <begin position="56"/>
        <end position="438"/>
    </location>
</feature>
<evidence type="ECO:0000256" key="1">
    <source>
        <dbReference type="SAM" id="MobiDB-lite"/>
    </source>
</evidence>
<feature type="region of interest" description="Disordered" evidence="1">
    <location>
        <begin position="28"/>
        <end position="51"/>
    </location>
</feature>
<organism evidence="3 4">
    <name type="scientific">Catalinimonas alkaloidigena</name>
    <dbReference type="NCBI Taxonomy" id="1075417"/>
    <lineage>
        <taxon>Bacteria</taxon>
        <taxon>Pseudomonadati</taxon>
        <taxon>Bacteroidota</taxon>
        <taxon>Cytophagia</taxon>
        <taxon>Cytophagales</taxon>
        <taxon>Catalimonadaceae</taxon>
        <taxon>Catalinimonas</taxon>
    </lineage>
</organism>
<dbReference type="InterPro" id="IPR011041">
    <property type="entry name" value="Quinoprot_gluc/sorb_DH_b-prop"/>
</dbReference>
<name>A0A1G9ALG9_9BACT</name>
<dbReference type="PANTHER" id="PTHR19328:SF53">
    <property type="entry name" value="MEMBRANE PROTEIN"/>
    <property type="match status" value="1"/>
</dbReference>
<dbReference type="Gene3D" id="2.120.10.30">
    <property type="entry name" value="TolB, C-terminal domain"/>
    <property type="match status" value="1"/>
</dbReference>
<proteinExistence type="predicted"/>
<reference evidence="3 4" key="1">
    <citation type="submission" date="2016-10" db="EMBL/GenBank/DDBJ databases">
        <authorList>
            <person name="de Groot N.N."/>
        </authorList>
    </citation>
    <scope>NUCLEOTIDE SEQUENCE [LARGE SCALE GENOMIC DNA]</scope>
    <source>
        <strain evidence="3 4">DSM 25186</strain>
    </source>
</reference>
<evidence type="ECO:0000313" key="3">
    <source>
        <dbReference type="EMBL" id="SDK28128.1"/>
    </source>
</evidence>
<dbReference type="Pfam" id="PF22807">
    <property type="entry name" value="TrAA12"/>
    <property type="match status" value="1"/>
</dbReference>
<dbReference type="InterPro" id="IPR054539">
    <property type="entry name" value="Beta-prop_PDH"/>
</dbReference>
<dbReference type="Proteomes" id="UP000198510">
    <property type="component" value="Unassembled WGS sequence"/>
</dbReference>
<evidence type="ECO:0000313" key="4">
    <source>
        <dbReference type="Proteomes" id="UP000198510"/>
    </source>
</evidence>
<dbReference type="PANTHER" id="PTHR19328">
    <property type="entry name" value="HEDGEHOG-INTERACTING PROTEIN"/>
    <property type="match status" value="1"/>
</dbReference>